<evidence type="ECO:0000313" key="2">
    <source>
        <dbReference type="Proteomes" id="UP001549363"/>
    </source>
</evidence>
<accession>A0ABV2PLA0</accession>
<reference evidence="1 2" key="1">
    <citation type="submission" date="2024-06" db="EMBL/GenBank/DDBJ databases">
        <title>Sorghum-associated microbial communities from plants grown in Nebraska, USA.</title>
        <authorList>
            <person name="Schachtman D."/>
        </authorList>
    </citation>
    <scope>NUCLEOTIDE SEQUENCE [LARGE SCALE GENOMIC DNA]</scope>
    <source>
        <strain evidence="1 2">736</strain>
    </source>
</reference>
<evidence type="ECO:0000313" key="1">
    <source>
        <dbReference type="EMBL" id="MET4561720.1"/>
    </source>
</evidence>
<organism evidence="1 2">
    <name type="scientific">Lysinibacillus parviboronicapiens</name>
    <dbReference type="NCBI Taxonomy" id="436516"/>
    <lineage>
        <taxon>Bacteria</taxon>
        <taxon>Bacillati</taxon>
        <taxon>Bacillota</taxon>
        <taxon>Bacilli</taxon>
        <taxon>Bacillales</taxon>
        <taxon>Bacillaceae</taxon>
        <taxon>Lysinibacillus</taxon>
    </lineage>
</organism>
<proteinExistence type="predicted"/>
<name>A0ABV2PLA0_9BACI</name>
<dbReference type="Proteomes" id="UP001549363">
    <property type="component" value="Unassembled WGS sequence"/>
</dbReference>
<protein>
    <recommendedName>
        <fullName evidence="3">Transcriptional regulator</fullName>
    </recommendedName>
</protein>
<evidence type="ECO:0008006" key="3">
    <source>
        <dbReference type="Google" id="ProtNLM"/>
    </source>
</evidence>
<gene>
    <name evidence="1" type="ORF">ABIA69_002890</name>
</gene>
<keyword evidence="2" id="KW-1185">Reference proteome</keyword>
<sequence>MIERTTKKSLFTETLQDRIQLFLLLRNSQNNINLHKLFQKN</sequence>
<dbReference type="EMBL" id="JBEPSB010000013">
    <property type="protein sequence ID" value="MET4561720.1"/>
    <property type="molecule type" value="Genomic_DNA"/>
</dbReference>
<comment type="caution">
    <text evidence="1">The sequence shown here is derived from an EMBL/GenBank/DDBJ whole genome shotgun (WGS) entry which is preliminary data.</text>
</comment>